<dbReference type="SMART" id="SM01130">
    <property type="entry name" value="DHDPS"/>
    <property type="match status" value="1"/>
</dbReference>
<gene>
    <name evidence="12 17" type="primary">dapA</name>
    <name evidence="17" type="ORF">NCTC13337_00827</name>
</gene>
<keyword evidence="9 12" id="KW-0456">Lyase</keyword>
<feature type="site" description="Part of a proton relay during catalysis" evidence="12 16">
    <location>
        <position position="107"/>
    </location>
</feature>
<evidence type="ECO:0000256" key="5">
    <source>
        <dbReference type="ARBA" id="ARBA00022490"/>
    </source>
</evidence>
<dbReference type="UniPathway" id="UPA00034">
    <property type="reaction ID" value="UER00017"/>
</dbReference>
<evidence type="ECO:0000256" key="2">
    <source>
        <dbReference type="ARBA" id="ARBA00005120"/>
    </source>
</evidence>
<feature type="site" description="L-lysine inhibitor binding" evidence="16">
    <location>
        <position position="80"/>
    </location>
</feature>
<evidence type="ECO:0000313" key="18">
    <source>
        <dbReference type="Proteomes" id="UP000254601"/>
    </source>
</evidence>
<comment type="function">
    <text evidence="1 12">Catalyzes the condensation of (S)-aspartate-beta-semialdehyde [(S)-ASA] and pyruvate to 4-hydroxy-tetrahydrodipicolinate (HTPA).</text>
</comment>
<dbReference type="InterPro" id="IPR020625">
    <property type="entry name" value="Schiff_base-form_aldolases_AS"/>
</dbReference>
<dbReference type="CDD" id="cd00950">
    <property type="entry name" value="DHDPS"/>
    <property type="match status" value="1"/>
</dbReference>
<feature type="binding site" evidence="12 15">
    <location>
        <position position="205"/>
    </location>
    <ligand>
        <name>pyruvate</name>
        <dbReference type="ChEBI" id="CHEBI:15361"/>
    </ligand>
</feature>
<dbReference type="AlphaFoldDB" id="A0A380MQY2"/>
<dbReference type="GO" id="GO:0005829">
    <property type="term" value="C:cytosol"/>
    <property type="evidence" value="ECO:0007669"/>
    <property type="project" value="TreeGrafter"/>
</dbReference>
<dbReference type="PROSITE" id="PS00666">
    <property type="entry name" value="DHDPS_2"/>
    <property type="match status" value="1"/>
</dbReference>
<keyword evidence="18" id="KW-1185">Reference proteome</keyword>
<evidence type="ECO:0000256" key="8">
    <source>
        <dbReference type="ARBA" id="ARBA00023154"/>
    </source>
</evidence>
<dbReference type="InterPro" id="IPR005263">
    <property type="entry name" value="DapA"/>
</dbReference>
<evidence type="ECO:0000256" key="15">
    <source>
        <dbReference type="PIRSR" id="PIRSR001365-2"/>
    </source>
</evidence>
<sequence length="293" mass="31736">MFQGSMVALATPMHTDGTIDWHKLEQLIEWHIQSGTDAIISVGTTGESATLDFDEHKAVVRFTVDIVKKRIPVIAGAGGNSTREAIELTVSAYQGGCDGTLQVAPYYNKPPQRGLYAHFEQIARAVPLPLVLYNVPGRTACDIAPETTVALAKIQNIVGIKEATPMTRLKELRPYFPKGNDFKIFSGEDGICAQAAVDDLIDGVISVTANVAPKIMSDMMRAGLAGDSTTCLSLNEQLAPLHKALFCETNPIPVKWALYRMGKADLGIRLPLVPLDEAFHNDIESALQHASLL</sequence>
<dbReference type="InterPro" id="IPR020624">
    <property type="entry name" value="Schiff_base-form_aldolases_CS"/>
</dbReference>
<dbReference type="InterPro" id="IPR002220">
    <property type="entry name" value="DapA-like"/>
</dbReference>
<dbReference type="EMBL" id="UHIC01000001">
    <property type="protein sequence ID" value="SUO94584.1"/>
    <property type="molecule type" value="Genomic_DNA"/>
</dbReference>
<keyword evidence="6 12" id="KW-0028">Amino-acid biosynthesis</keyword>
<feature type="site" description="L-lysine inhibitor binding" evidence="16">
    <location>
        <position position="106"/>
    </location>
</feature>
<keyword evidence="5 12" id="KW-0963">Cytoplasm</keyword>
<dbReference type="GO" id="GO:0009089">
    <property type="term" value="P:lysine biosynthetic process via diaminopimelate"/>
    <property type="evidence" value="ECO:0007669"/>
    <property type="project" value="UniProtKB-UniRule"/>
</dbReference>
<evidence type="ECO:0000256" key="14">
    <source>
        <dbReference type="PIRSR" id="PIRSR001365-1"/>
    </source>
</evidence>
<keyword evidence="10 12" id="KW-0704">Schiff base</keyword>
<dbReference type="OrthoDB" id="9782828at2"/>
<dbReference type="PROSITE" id="PS00665">
    <property type="entry name" value="DHDPS_1"/>
    <property type="match status" value="1"/>
</dbReference>
<dbReference type="NCBIfam" id="TIGR00674">
    <property type="entry name" value="dapA"/>
    <property type="match status" value="1"/>
</dbReference>
<evidence type="ECO:0000256" key="1">
    <source>
        <dbReference type="ARBA" id="ARBA00003294"/>
    </source>
</evidence>
<evidence type="ECO:0000256" key="6">
    <source>
        <dbReference type="ARBA" id="ARBA00022605"/>
    </source>
</evidence>
<evidence type="ECO:0000256" key="4">
    <source>
        <dbReference type="ARBA" id="ARBA00012086"/>
    </source>
</evidence>
<feature type="active site" description="Schiff-base intermediate with substrate" evidence="12 14">
    <location>
        <position position="161"/>
    </location>
</feature>
<dbReference type="Proteomes" id="UP000254601">
    <property type="component" value="Unassembled WGS sequence"/>
</dbReference>
<evidence type="ECO:0000313" key="17">
    <source>
        <dbReference type="EMBL" id="SUO94584.1"/>
    </source>
</evidence>
<keyword evidence="8 12" id="KW-0457">Lysine biosynthesis</keyword>
<feature type="site" description="L-lysine inhibitor binding" evidence="16">
    <location>
        <position position="84"/>
    </location>
</feature>
<keyword evidence="7 12" id="KW-0220">Diaminopimelate biosynthesis</keyword>
<dbReference type="SUPFAM" id="SSF51569">
    <property type="entry name" value="Aldolase"/>
    <property type="match status" value="1"/>
</dbReference>
<evidence type="ECO:0000256" key="16">
    <source>
        <dbReference type="PIRSR" id="PIRSR001365-3"/>
    </source>
</evidence>
<dbReference type="PANTHER" id="PTHR12128">
    <property type="entry name" value="DIHYDRODIPICOLINATE SYNTHASE"/>
    <property type="match status" value="1"/>
</dbReference>
<evidence type="ECO:0000256" key="10">
    <source>
        <dbReference type="ARBA" id="ARBA00023270"/>
    </source>
</evidence>
<comment type="pathway">
    <text evidence="2 12">Amino-acid biosynthesis; L-lysine biosynthesis via DAP pathway; (S)-tetrahydrodipicolinate from L-aspartate: step 3/4.</text>
</comment>
<dbReference type="PRINTS" id="PR00146">
    <property type="entry name" value="DHPICSNTHASE"/>
</dbReference>
<dbReference type="EC" id="4.3.3.7" evidence="4 12"/>
<accession>A0A380MQY2</accession>
<feature type="site" description="Part of a proton relay during catalysis" evidence="12 16">
    <location>
        <position position="44"/>
    </location>
</feature>
<evidence type="ECO:0000256" key="7">
    <source>
        <dbReference type="ARBA" id="ARBA00022915"/>
    </source>
</evidence>
<protein>
    <recommendedName>
        <fullName evidence="4 12">4-hydroxy-tetrahydrodipicolinate synthase</fullName>
        <shortName evidence="12">HTPA synthase</shortName>
        <ecNumber evidence="4 12">4.3.3.7</ecNumber>
    </recommendedName>
</protein>
<dbReference type="PIRSF" id="PIRSF001365">
    <property type="entry name" value="DHDPS"/>
    <property type="match status" value="1"/>
</dbReference>
<feature type="active site" description="Proton donor/acceptor" evidence="12 14">
    <location>
        <position position="133"/>
    </location>
</feature>
<evidence type="ECO:0000256" key="11">
    <source>
        <dbReference type="ARBA" id="ARBA00047836"/>
    </source>
</evidence>
<dbReference type="PANTHER" id="PTHR12128:SF66">
    <property type="entry name" value="4-HYDROXY-2-OXOGLUTARATE ALDOLASE, MITOCHONDRIAL"/>
    <property type="match status" value="1"/>
</dbReference>
<evidence type="ECO:0000256" key="9">
    <source>
        <dbReference type="ARBA" id="ARBA00023239"/>
    </source>
</evidence>
<organism evidence="17 18">
    <name type="scientific">Suttonella ornithocola</name>
    <dbReference type="NCBI Taxonomy" id="279832"/>
    <lineage>
        <taxon>Bacteria</taxon>
        <taxon>Pseudomonadati</taxon>
        <taxon>Pseudomonadota</taxon>
        <taxon>Gammaproteobacteria</taxon>
        <taxon>Cardiobacteriales</taxon>
        <taxon>Cardiobacteriaceae</taxon>
        <taxon>Suttonella</taxon>
    </lineage>
</organism>
<comment type="catalytic activity">
    <reaction evidence="11 12">
        <text>L-aspartate 4-semialdehyde + pyruvate = (2S,4S)-4-hydroxy-2,3,4,5-tetrahydrodipicolinate + H2O + H(+)</text>
        <dbReference type="Rhea" id="RHEA:34171"/>
        <dbReference type="ChEBI" id="CHEBI:15361"/>
        <dbReference type="ChEBI" id="CHEBI:15377"/>
        <dbReference type="ChEBI" id="CHEBI:15378"/>
        <dbReference type="ChEBI" id="CHEBI:67139"/>
        <dbReference type="ChEBI" id="CHEBI:537519"/>
        <dbReference type="EC" id="4.3.3.7"/>
    </reaction>
</comment>
<feature type="binding site" evidence="12 15">
    <location>
        <position position="45"/>
    </location>
    <ligand>
        <name>pyruvate</name>
        <dbReference type="ChEBI" id="CHEBI:15361"/>
    </ligand>
</feature>
<comment type="subcellular location">
    <subcellularLocation>
        <location evidence="12">Cytoplasm</location>
    </subcellularLocation>
</comment>
<evidence type="ECO:0000256" key="3">
    <source>
        <dbReference type="ARBA" id="ARBA00007592"/>
    </source>
</evidence>
<evidence type="ECO:0000256" key="13">
    <source>
        <dbReference type="PIRNR" id="PIRNR001365"/>
    </source>
</evidence>
<dbReference type="InterPro" id="IPR013785">
    <property type="entry name" value="Aldolase_TIM"/>
</dbReference>
<comment type="caution">
    <text evidence="12">Was originally thought to be a dihydrodipicolinate synthase (DHDPS), catalyzing the condensation of (S)-aspartate-beta-semialdehyde [(S)-ASA] and pyruvate to dihydrodipicolinate (DHDP). However, it was shown in E.coli that the product of the enzymatic reaction is not dihydrodipicolinate but in fact (4S)-4-hydroxy-2,3,4,5-tetrahydro-(2S)-dipicolinic acid (HTPA), and that the consecutive dehydration reaction leading to DHDP is not spontaneous but catalyzed by DapB.</text>
</comment>
<comment type="subunit">
    <text evidence="12">Homotetramer; dimer of dimers.</text>
</comment>
<proteinExistence type="inferred from homology"/>
<dbReference type="Gene3D" id="3.20.20.70">
    <property type="entry name" value="Aldolase class I"/>
    <property type="match status" value="1"/>
</dbReference>
<comment type="similarity">
    <text evidence="3 12 13">Belongs to the DapA family.</text>
</comment>
<dbReference type="GO" id="GO:0008840">
    <property type="term" value="F:4-hydroxy-tetrahydrodipicolinate synthase activity"/>
    <property type="evidence" value="ECO:0007669"/>
    <property type="project" value="UniProtKB-UniRule"/>
</dbReference>
<feature type="site" description="L-lysine inhibitor binding; via carbonyl oxygen" evidence="16">
    <location>
        <position position="49"/>
    </location>
</feature>
<dbReference type="GO" id="GO:0019877">
    <property type="term" value="P:diaminopimelate biosynthetic process"/>
    <property type="evidence" value="ECO:0007669"/>
    <property type="project" value="UniProtKB-UniRule"/>
</dbReference>
<dbReference type="RefSeq" id="WP_072577536.1">
    <property type="nucleotide sequence ID" value="NZ_LWHB01000197.1"/>
</dbReference>
<reference evidence="17 18" key="1">
    <citation type="submission" date="2018-06" db="EMBL/GenBank/DDBJ databases">
        <authorList>
            <consortium name="Pathogen Informatics"/>
            <person name="Doyle S."/>
        </authorList>
    </citation>
    <scope>NUCLEOTIDE SEQUENCE [LARGE SCALE GENOMIC DNA]</scope>
    <source>
        <strain evidence="17 18">NCTC13337</strain>
    </source>
</reference>
<name>A0A380MQY2_9GAMM</name>
<dbReference type="Pfam" id="PF00701">
    <property type="entry name" value="DHDPS"/>
    <property type="match status" value="1"/>
</dbReference>
<evidence type="ECO:0000256" key="12">
    <source>
        <dbReference type="HAMAP-Rule" id="MF_00418"/>
    </source>
</evidence>
<dbReference type="HAMAP" id="MF_00418">
    <property type="entry name" value="DapA"/>
    <property type="match status" value="1"/>
</dbReference>